<dbReference type="EMBL" id="JAOCDR010000085">
    <property type="protein sequence ID" value="MDH0657736.1"/>
    <property type="molecule type" value="Genomic_DNA"/>
</dbReference>
<dbReference type="Gene3D" id="2.60.40.1090">
    <property type="entry name" value="Fimbrial-type adhesion domain"/>
    <property type="match status" value="1"/>
</dbReference>
<name>A0AA42IMC2_ACIJO</name>
<evidence type="ECO:0000313" key="2">
    <source>
        <dbReference type="EMBL" id="MDH0657736.1"/>
    </source>
</evidence>
<dbReference type="GO" id="GO:0007155">
    <property type="term" value="P:cell adhesion"/>
    <property type="evidence" value="ECO:0007669"/>
    <property type="project" value="InterPro"/>
</dbReference>
<dbReference type="Proteomes" id="UP001161567">
    <property type="component" value="Unassembled WGS sequence"/>
</dbReference>
<dbReference type="AlphaFoldDB" id="A0AA42IMC2"/>
<reference evidence="2" key="1">
    <citation type="submission" date="2022-09" db="EMBL/GenBank/DDBJ databases">
        <title>Intensive care unit water sources are persistently colonized with multi-drug resistant bacteria and are the site of extensive horizontal gene transfer of antibiotic resistance genes.</title>
        <authorList>
            <person name="Diorio-Toth L."/>
        </authorList>
    </citation>
    <scope>NUCLEOTIDE SEQUENCE</scope>
    <source>
        <strain evidence="3">GD03725</strain>
        <strain evidence="2">GD03851</strain>
    </source>
</reference>
<feature type="domain" description="Fimbrial-type adhesion" evidence="1">
    <location>
        <begin position="14"/>
        <end position="100"/>
    </location>
</feature>
<evidence type="ECO:0000313" key="3">
    <source>
        <dbReference type="EMBL" id="MDH1439938.1"/>
    </source>
</evidence>
<evidence type="ECO:0000313" key="4">
    <source>
        <dbReference type="Proteomes" id="UP001161099"/>
    </source>
</evidence>
<dbReference type="Pfam" id="PF00419">
    <property type="entry name" value="Fimbrial"/>
    <property type="match status" value="1"/>
</dbReference>
<dbReference type="Proteomes" id="UP001161099">
    <property type="component" value="Unassembled WGS sequence"/>
</dbReference>
<dbReference type="SUPFAM" id="SSF49401">
    <property type="entry name" value="Bacterial adhesins"/>
    <property type="match status" value="1"/>
</dbReference>
<sequence>MSYSATISDNFAPAMTNPNEILVNSISSGSGGSNIKIRLTDTSNAPIPISPLNLNNKFTFGSLNSSKSVSKALKASYYAETVPVTPGIVKSIATVNLIYD</sequence>
<proteinExistence type="predicted"/>
<evidence type="ECO:0000259" key="1">
    <source>
        <dbReference type="Pfam" id="PF00419"/>
    </source>
</evidence>
<dbReference type="EMBL" id="JAOCIL010000001">
    <property type="protein sequence ID" value="MDH1439938.1"/>
    <property type="molecule type" value="Genomic_DNA"/>
</dbReference>
<dbReference type="GO" id="GO:0009289">
    <property type="term" value="C:pilus"/>
    <property type="evidence" value="ECO:0007669"/>
    <property type="project" value="InterPro"/>
</dbReference>
<accession>A0AA42IMC2</accession>
<comment type="caution">
    <text evidence="2">The sequence shown here is derived from an EMBL/GenBank/DDBJ whole genome shotgun (WGS) entry which is preliminary data.</text>
</comment>
<dbReference type="RefSeq" id="WP_125275088.1">
    <property type="nucleotide sequence ID" value="NZ_CP068206.1"/>
</dbReference>
<protein>
    <submittedName>
        <fullName evidence="2">Fimbrial protein</fullName>
    </submittedName>
</protein>
<gene>
    <name evidence="2" type="ORF">N5D11_16800</name>
    <name evidence="3" type="ORF">N5I27_16735</name>
</gene>
<dbReference type="InterPro" id="IPR008966">
    <property type="entry name" value="Adhesion_dom_sf"/>
</dbReference>
<dbReference type="InterPro" id="IPR000259">
    <property type="entry name" value="Adhesion_dom_fimbrial"/>
</dbReference>
<dbReference type="InterPro" id="IPR036937">
    <property type="entry name" value="Adhesion_dom_fimbrial_sf"/>
</dbReference>
<organism evidence="2 4">
    <name type="scientific">Acinetobacter johnsonii</name>
    <dbReference type="NCBI Taxonomy" id="40214"/>
    <lineage>
        <taxon>Bacteria</taxon>
        <taxon>Pseudomonadati</taxon>
        <taxon>Pseudomonadota</taxon>
        <taxon>Gammaproteobacteria</taxon>
        <taxon>Moraxellales</taxon>
        <taxon>Moraxellaceae</taxon>
        <taxon>Acinetobacter</taxon>
    </lineage>
</organism>